<proteinExistence type="predicted"/>
<dbReference type="OrthoDB" id="6434753at2759"/>
<evidence type="ECO:0000256" key="1">
    <source>
        <dbReference type="SAM" id="MobiDB-lite"/>
    </source>
</evidence>
<keyword evidence="3" id="KW-1185">Reference proteome</keyword>
<organism evidence="2 3">
    <name type="scientific">Trichonephila clavata</name>
    <name type="common">Joro spider</name>
    <name type="synonym">Nephila clavata</name>
    <dbReference type="NCBI Taxonomy" id="2740835"/>
    <lineage>
        <taxon>Eukaryota</taxon>
        <taxon>Metazoa</taxon>
        <taxon>Ecdysozoa</taxon>
        <taxon>Arthropoda</taxon>
        <taxon>Chelicerata</taxon>
        <taxon>Arachnida</taxon>
        <taxon>Araneae</taxon>
        <taxon>Araneomorphae</taxon>
        <taxon>Entelegynae</taxon>
        <taxon>Araneoidea</taxon>
        <taxon>Nephilidae</taxon>
        <taxon>Trichonephila</taxon>
    </lineage>
</organism>
<reference evidence="2" key="1">
    <citation type="submission" date="2020-07" db="EMBL/GenBank/DDBJ databases">
        <title>Multicomponent nature underlies the extraordinary mechanical properties of spider dragline silk.</title>
        <authorList>
            <person name="Kono N."/>
            <person name="Nakamura H."/>
            <person name="Mori M."/>
            <person name="Yoshida Y."/>
            <person name="Ohtoshi R."/>
            <person name="Malay A.D."/>
            <person name="Moran D.A.P."/>
            <person name="Tomita M."/>
            <person name="Numata K."/>
            <person name="Arakawa K."/>
        </authorList>
    </citation>
    <scope>NUCLEOTIDE SEQUENCE</scope>
</reference>
<feature type="region of interest" description="Disordered" evidence="1">
    <location>
        <begin position="160"/>
        <end position="203"/>
    </location>
</feature>
<protein>
    <submittedName>
        <fullName evidence="2">Uncharacterized protein</fullName>
    </submittedName>
</protein>
<evidence type="ECO:0000313" key="3">
    <source>
        <dbReference type="Proteomes" id="UP000887116"/>
    </source>
</evidence>
<dbReference type="EMBL" id="BMAO01026123">
    <property type="protein sequence ID" value="GFR07154.1"/>
    <property type="molecule type" value="Genomic_DNA"/>
</dbReference>
<feature type="compositionally biased region" description="Basic and acidic residues" evidence="1">
    <location>
        <begin position="164"/>
        <end position="175"/>
    </location>
</feature>
<dbReference type="AlphaFoldDB" id="A0A8X6GPB4"/>
<sequence length="295" mass="34110">MENRRLFALKRDPALGSSTLIPPQLEQHSLFLKPHVTQKLREEYSKRNGEDFGIVINVGNAKPSEVEMLYGEGDVVEVKIRQPPTPFGDMTFARDCSYRYEMPRSIDKTTLKALKTRDNYLIIVPDSILRESWEDSMVKEDSAETRRYSNFAERVLSSPFSSPCKKDATLPEKETQGTVEGPRSEGPMVVEEQTETREISEDELRKRREISDGICPPGSALGMTEMDRNLRPCLDLLILRRRLLDIERFVYRMRRFVENSSFIVEDKLTVERVVYSSARQSQRYYKGEDVLQLQA</sequence>
<feature type="compositionally biased region" description="Basic and acidic residues" evidence="1">
    <location>
        <begin position="194"/>
        <end position="203"/>
    </location>
</feature>
<comment type="caution">
    <text evidence="2">The sequence shown here is derived from an EMBL/GenBank/DDBJ whole genome shotgun (WGS) entry which is preliminary data.</text>
</comment>
<accession>A0A8X6GPB4</accession>
<evidence type="ECO:0000313" key="2">
    <source>
        <dbReference type="EMBL" id="GFR07154.1"/>
    </source>
</evidence>
<name>A0A8X6GPB4_TRICU</name>
<dbReference type="Proteomes" id="UP000887116">
    <property type="component" value="Unassembled WGS sequence"/>
</dbReference>
<gene>
    <name evidence="2" type="primary">AVEN_252243_1</name>
    <name evidence="2" type="ORF">TNCT_678331</name>
</gene>